<dbReference type="EMBL" id="KQ459167">
    <property type="protein sequence ID" value="KPJ03437.1"/>
    <property type="molecule type" value="Genomic_DNA"/>
</dbReference>
<evidence type="ECO:0000313" key="2">
    <source>
        <dbReference type="EMBL" id="KPJ03437.1"/>
    </source>
</evidence>
<evidence type="ECO:0000256" key="1">
    <source>
        <dbReference type="SAM" id="MobiDB-lite"/>
    </source>
</evidence>
<keyword evidence="3" id="KW-1185">Reference proteome</keyword>
<gene>
    <name evidence="2" type="ORF">RR46_03503</name>
</gene>
<sequence length="87" mass="9427">MFTASDTESRGRARRDTLAHRHGGCCARAPLAAALRYRMKSSQTGYKQKKTVWRPPSQSKPYIGAPPPAGGARTPCVSLSRAQARQG</sequence>
<feature type="region of interest" description="Disordered" evidence="1">
    <location>
        <begin position="42"/>
        <end position="87"/>
    </location>
</feature>
<feature type="compositionally biased region" description="Basic and acidic residues" evidence="1">
    <location>
        <begin position="7"/>
        <end position="19"/>
    </location>
</feature>
<proteinExistence type="predicted"/>
<name>A0A194QDA1_PAPXU</name>
<evidence type="ECO:0000313" key="3">
    <source>
        <dbReference type="Proteomes" id="UP000053268"/>
    </source>
</evidence>
<dbReference type="AlphaFoldDB" id="A0A194QDA1"/>
<reference evidence="2 3" key="1">
    <citation type="journal article" date="2015" name="Nat. Commun.">
        <title>Outbred genome sequencing and CRISPR/Cas9 gene editing in butterflies.</title>
        <authorList>
            <person name="Li X."/>
            <person name="Fan D."/>
            <person name="Zhang W."/>
            <person name="Liu G."/>
            <person name="Zhang L."/>
            <person name="Zhao L."/>
            <person name="Fang X."/>
            <person name="Chen L."/>
            <person name="Dong Y."/>
            <person name="Chen Y."/>
            <person name="Ding Y."/>
            <person name="Zhao R."/>
            <person name="Feng M."/>
            <person name="Zhu Y."/>
            <person name="Feng Y."/>
            <person name="Jiang X."/>
            <person name="Zhu D."/>
            <person name="Xiang H."/>
            <person name="Feng X."/>
            <person name="Li S."/>
            <person name="Wang J."/>
            <person name="Zhang G."/>
            <person name="Kronforst M.R."/>
            <person name="Wang W."/>
        </authorList>
    </citation>
    <scope>NUCLEOTIDE SEQUENCE [LARGE SCALE GENOMIC DNA]</scope>
    <source>
        <strain evidence="2">Ya'a_city_454_Px</strain>
        <tissue evidence="2">Whole body</tissue>
    </source>
</reference>
<organism evidence="2 3">
    <name type="scientific">Papilio xuthus</name>
    <name type="common">Asian swallowtail butterfly</name>
    <dbReference type="NCBI Taxonomy" id="66420"/>
    <lineage>
        <taxon>Eukaryota</taxon>
        <taxon>Metazoa</taxon>
        <taxon>Ecdysozoa</taxon>
        <taxon>Arthropoda</taxon>
        <taxon>Hexapoda</taxon>
        <taxon>Insecta</taxon>
        <taxon>Pterygota</taxon>
        <taxon>Neoptera</taxon>
        <taxon>Endopterygota</taxon>
        <taxon>Lepidoptera</taxon>
        <taxon>Glossata</taxon>
        <taxon>Ditrysia</taxon>
        <taxon>Papilionoidea</taxon>
        <taxon>Papilionidae</taxon>
        <taxon>Papilioninae</taxon>
        <taxon>Papilio</taxon>
    </lineage>
</organism>
<accession>A0A194QDA1</accession>
<dbReference type="Proteomes" id="UP000053268">
    <property type="component" value="Unassembled WGS sequence"/>
</dbReference>
<feature type="region of interest" description="Disordered" evidence="1">
    <location>
        <begin position="1"/>
        <end position="21"/>
    </location>
</feature>
<protein>
    <submittedName>
        <fullName evidence="2">Uncharacterized protein</fullName>
    </submittedName>
</protein>